<sequence length="77" mass="8514">MFAGTAGVISGHLSGFRQVNECHVDINAMFKPAHDPEKDRPLCLHRKQELVREQAATSVVGGGCGLRRNRVKLFNKL</sequence>
<gene>
    <name evidence="1" type="ORF">SCFA_740008</name>
</gene>
<dbReference type="AlphaFoldDB" id="A0A485M3U7"/>
<name>A0A485M3U7_9ZZZZ</name>
<proteinExistence type="predicted"/>
<organism evidence="1">
    <name type="scientific">anaerobic digester metagenome</name>
    <dbReference type="NCBI Taxonomy" id="1263854"/>
    <lineage>
        <taxon>unclassified sequences</taxon>
        <taxon>metagenomes</taxon>
        <taxon>ecological metagenomes</taxon>
    </lineage>
</organism>
<evidence type="ECO:0000313" key="1">
    <source>
        <dbReference type="EMBL" id="VFU17886.1"/>
    </source>
</evidence>
<reference evidence="1" key="1">
    <citation type="submission" date="2019-03" db="EMBL/GenBank/DDBJ databases">
        <authorList>
            <person name="Hao L."/>
        </authorList>
    </citation>
    <scope>NUCLEOTIDE SEQUENCE</scope>
</reference>
<dbReference type="EMBL" id="CAADRM010000141">
    <property type="protein sequence ID" value="VFU17886.1"/>
    <property type="molecule type" value="Genomic_DNA"/>
</dbReference>
<accession>A0A485M3U7</accession>
<protein>
    <submittedName>
        <fullName evidence="1">Uncharacterized protein</fullName>
    </submittedName>
</protein>